<name>A0ABP1RPC6_9HEXA</name>
<proteinExistence type="predicted"/>
<comment type="caution">
    <text evidence="1">The sequence shown here is derived from an EMBL/GenBank/DDBJ whole genome shotgun (WGS) entry which is preliminary data.</text>
</comment>
<dbReference type="EMBL" id="CAXLJM020000092">
    <property type="protein sequence ID" value="CAL8132139.1"/>
    <property type="molecule type" value="Genomic_DNA"/>
</dbReference>
<reference evidence="1 2" key="1">
    <citation type="submission" date="2024-08" db="EMBL/GenBank/DDBJ databases">
        <authorList>
            <person name="Cucini C."/>
            <person name="Frati F."/>
        </authorList>
    </citation>
    <scope>NUCLEOTIDE SEQUENCE [LARGE SCALE GENOMIC DNA]</scope>
</reference>
<dbReference type="Proteomes" id="UP001642540">
    <property type="component" value="Unassembled WGS sequence"/>
</dbReference>
<gene>
    <name evidence="1" type="ORF">ODALV1_LOCUS24489</name>
</gene>
<keyword evidence="2" id="KW-1185">Reference proteome</keyword>
<protein>
    <submittedName>
        <fullName evidence="1">Uncharacterized protein</fullName>
    </submittedName>
</protein>
<evidence type="ECO:0000313" key="2">
    <source>
        <dbReference type="Proteomes" id="UP001642540"/>
    </source>
</evidence>
<organism evidence="1 2">
    <name type="scientific">Orchesella dallaii</name>
    <dbReference type="NCBI Taxonomy" id="48710"/>
    <lineage>
        <taxon>Eukaryota</taxon>
        <taxon>Metazoa</taxon>
        <taxon>Ecdysozoa</taxon>
        <taxon>Arthropoda</taxon>
        <taxon>Hexapoda</taxon>
        <taxon>Collembola</taxon>
        <taxon>Entomobryomorpha</taxon>
        <taxon>Entomobryoidea</taxon>
        <taxon>Orchesellidae</taxon>
        <taxon>Orchesellinae</taxon>
        <taxon>Orchesella</taxon>
    </lineage>
</organism>
<accession>A0ABP1RPC6</accession>
<sequence length="251" mass="28717">MNCGLHLIGNQFGINIHLTHSDSLILLCETFWSVVTQVVWISVLEVGGQLYSNGNTTINSWKEHHWGSRFGNRVMKKFTKCCKPIRLGYDDTAQFPGTNASSFDELLMFLSILNGQSYGKPAIFVAFFDDLKTRDERCMQQLDYKKDRNIMYSAVRDCIASFFTYVFDLLSSLNTTLKISSRPLDDVELNWHLQIRSDEGILQGIPNVYAQTRGRIFSEMEMAPQVMACNYADSLSRFDFSLLKHSIFLPC</sequence>
<evidence type="ECO:0000313" key="1">
    <source>
        <dbReference type="EMBL" id="CAL8132139.1"/>
    </source>
</evidence>